<protein>
    <recommendedName>
        <fullName evidence="8">Lipoprotein</fullName>
    </recommendedName>
</protein>
<evidence type="ECO:0000313" key="6">
    <source>
        <dbReference type="Proteomes" id="UP000238866"/>
    </source>
</evidence>
<reference evidence="5 6" key="1">
    <citation type="submission" date="2017-02" db="EMBL/GenBank/DDBJ databases">
        <title>Haemophilus influenzae in COPD genome sequencing project.</title>
        <authorList>
            <person name="Murphy T.F."/>
            <person name="Kong Y."/>
            <person name="Nadendla S."/>
            <person name="Tettelin H."/>
            <person name="Pettigrew M."/>
        </authorList>
    </citation>
    <scope>NUCLEOTIDE SEQUENCE [LARGE SCALE GENOMIC DNA]</scope>
    <source>
        <strain evidence="2 6">13P36H1</strain>
        <strain evidence="1 5">84P15H4</strain>
    </source>
</reference>
<evidence type="ECO:0000313" key="1">
    <source>
        <dbReference type="EMBL" id="PRK64316.1"/>
    </source>
</evidence>
<sequence>MMKKIFFIFALSGILAACTVGGGVSAGGGSNGVGLGVGIGSGIRF</sequence>
<evidence type="ECO:0000313" key="4">
    <source>
        <dbReference type="EMBL" id="SPX43395.1"/>
    </source>
</evidence>
<dbReference type="AlphaFoldDB" id="A0A121XSQ0"/>
<organism evidence="3">
    <name type="scientific">Haemophilus influenzae</name>
    <dbReference type="NCBI Taxonomy" id="727"/>
    <lineage>
        <taxon>Bacteria</taxon>
        <taxon>Pseudomonadati</taxon>
        <taxon>Pseudomonadota</taxon>
        <taxon>Gammaproteobacteria</taxon>
        <taxon>Pasteurellales</taxon>
        <taxon>Pasteurellaceae</taxon>
        <taxon>Haemophilus</taxon>
    </lineage>
</organism>
<dbReference type="Proteomes" id="UP000249936">
    <property type="component" value="Unassembled WGS sequence"/>
</dbReference>
<evidence type="ECO:0000313" key="7">
    <source>
        <dbReference type="Proteomes" id="UP000249936"/>
    </source>
</evidence>
<dbReference type="PROSITE" id="PS51257">
    <property type="entry name" value="PROKAR_LIPOPROTEIN"/>
    <property type="match status" value="1"/>
</dbReference>
<evidence type="ECO:0000313" key="5">
    <source>
        <dbReference type="Proteomes" id="UP000237977"/>
    </source>
</evidence>
<dbReference type="Proteomes" id="UP000238866">
    <property type="component" value="Unassembled WGS sequence"/>
</dbReference>
<dbReference type="EMBL" id="MZHU01000059">
    <property type="protein sequence ID" value="PRK64316.1"/>
    <property type="molecule type" value="Genomic_DNA"/>
</dbReference>
<proteinExistence type="predicted"/>
<dbReference type="RefSeq" id="WP_005694447.1">
    <property type="nucleotide sequence ID" value="NZ_AP018764.1"/>
</dbReference>
<evidence type="ECO:0000313" key="2">
    <source>
        <dbReference type="EMBL" id="PRM17157.1"/>
    </source>
</evidence>
<dbReference type="EMBL" id="MZLD01000081">
    <property type="protein sequence ID" value="PRM17157.1"/>
    <property type="molecule type" value="Genomic_DNA"/>
</dbReference>
<dbReference type="EMBL" id="QVJI01000010">
    <property type="protein sequence ID" value="RFN62936.1"/>
    <property type="molecule type" value="Genomic_DNA"/>
</dbReference>
<reference evidence="3" key="3">
    <citation type="submission" date="2018-08" db="EMBL/GenBank/DDBJ databases">
        <title>Antagonistic pleiotropy in the bifunctional surface protein FadL/P1 during adaptation of Haemophilus influenzae to chronic lung infection associated with COPD.</title>
        <authorList>
            <person name="Moleres J."/>
            <person name="Ehrlich R."/>
        </authorList>
    </citation>
    <scope>NUCLEOTIDE SEQUENCE [LARGE SCALE GENOMIC DNA]</scope>
    <source>
        <strain evidence="3">P668-6062</strain>
    </source>
</reference>
<name>A0A121XSQ0_HAEIF</name>
<gene>
    <name evidence="1" type="ORF">BV163_01485</name>
    <name evidence="2" type="ORF">BVZ99_01858</name>
    <name evidence="3" type="ORF">CH627_07300</name>
    <name evidence="4" type="ORF">NCTC11872_03060</name>
</gene>
<dbReference type="KEGG" id="hiw:NTHI477_00167"/>
<dbReference type="GeneID" id="93220382"/>
<dbReference type="EMBL" id="UASK01000018">
    <property type="protein sequence ID" value="SPX43395.1"/>
    <property type="molecule type" value="Genomic_DNA"/>
</dbReference>
<evidence type="ECO:0000313" key="3">
    <source>
        <dbReference type="EMBL" id="RFN62936.1"/>
    </source>
</evidence>
<evidence type="ECO:0008006" key="8">
    <source>
        <dbReference type="Google" id="ProtNLM"/>
    </source>
</evidence>
<accession>A0A121XSQ0</accession>
<reference evidence="4 7" key="2">
    <citation type="submission" date="2018-06" db="EMBL/GenBank/DDBJ databases">
        <authorList>
            <consortium name="Pathogen Informatics"/>
            <person name="Doyle S."/>
        </authorList>
    </citation>
    <scope>NUCLEOTIDE SEQUENCE [LARGE SCALE GENOMIC DNA]</scope>
    <source>
        <strain evidence="4 7">NCTC11872</strain>
    </source>
</reference>